<accession>A0A0A9A9L0</accession>
<name>A0A0A9A9L0_ARUDO</name>
<proteinExistence type="predicted"/>
<protein>
    <submittedName>
        <fullName evidence="1">Uncharacterized protein</fullName>
    </submittedName>
</protein>
<dbReference type="EMBL" id="GBRH01249516">
    <property type="protein sequence ID" value="JAD48379.1"/>
    <property type="molecule type" value="Transcribed_RNA"/>
</dbReference>
<reference evidence="1" key="2">
    <citation type="journal article" date="2015" name="Data Brief">
        <title>Shoot transcriptome of the giant reed, Arundo donax.</title>
        <authorList>
            <person name="Barrero R.A."/>
            <person name="Guerrero F.D."/>
            <person name="Moolhuijzen P."/>
            <person name="Goolsby J.A."/>
            <person name="Tidwell J."/>
            <person name="Bellgard S.E."/>
            <person name="Bellgard M.I."/>
        </authorList>
    </citation>
    <scope>NUCLEOTIDE SEQUENCE</scope>
    <source>
        <tissue evidence="1">Shoot tissue taken approximately 20 cm above the soil surface</tissue>
    </source>
</reference>
<evidence type="ECO:0000313" key="1">
    <source>
        <dbReference type="EMBL" id="JAD48379.1"/>
    </source>
</evidence>
<sequence length="45" mass="5076">MNQPSYCQLYLGFDAPQDSFCCTPEELGCSFERFHSSTTATFLCV</sequence>
<reference evidence="1" key="1">
    <citation type="submission" date="2014-09" db="EMBL/GenBank/DDBJ databases">
        <authorList>
            <person name="Magalhaes I.L.F."/>
            <person name="Oliveira U."/>
            <person name="Santos F.R."/>
            <person name="Vidigal T.H.D.A."/>
            <person name="Brescovit A.D."/>
            <person name="Santos A.J."/>
        </authorList>
    </citation>
    <scope>NUCLEOTIDE SEQUENCE</scope>
    <source>
        <tissue evidence="1">Shoot tissue taken approximately 20 cm above the soil surface</tissue>
    </source>
</reference>
<dbReference type="AlphaFoldDB" id="A0A0A9A9L0"/>
<organism evidence="1">
    <name type="scientific">Arundo donax</name>
    <name type="common">Giant reed</name>
    <name type="synonym">Donax arundinaceus</name>
    <dbReference type="NCBI Taxonomy" id="35708"/>
    <lineage>
        <taxon>Eukaryota</taxon>
        <taxon>Viridiplantae</taxon>
        <taxon>Streptophyta</taxon>
        <taxon>Embryophyta</taxon>
        <taxon>Tracheophyta</taxon>
        <taxon>Spermatophyta</taxon>
        <taxon>Magnoliopsida</taxon>
        <taxon>Liliopsida</taxon>
        <taxon>Poales</taxon>
        <taxon>Poaceae</taxon>
        <taxon>PACMAD clade</taxon>
        <taxon>Arundinoideae</taxon>
        <taxon>Arundineae</taxon>
        <taxon>Arundo</taxon>
    </lineage>
</organism>